<keyword evidence="4" id="KW-1185">Reference proteome</keyword>
<organism evidence="3 4">
    <name type="scientific">Anaerocolumna aminovalerica</name>
    <dbReference type="NCBI Taxonomy" id="1527"/>
    <lineage>
        <taxon>Bacteria</taxon>
        <taxon>Bacillati</taxon>
        <taxon>Bacillota</taxon>
        <taxon>Clostridia</taxon>
        <taxon>Lachnospirales</taxon>
        <taxon>Lachnospiraceae</taxon>
        <taxon>Anaerocolumna</taxon>
    </lineage>
</organism>
<dbReference type="STRING" id="1527.SAMN04489757_1733"/>
<accession>A0A1I5JA59</accession>
<evidence type="ECO:0000313" key="4">
    <source>
        <dbReference type="Proteomes" id="UP000198806"/>
    </source>
</evidence>
<keyword evidence="3" id="KW-0238">DNA-binding</keyword>
<evidence type="ECO:0000256" key="1">
    <source>
        <dbReference type="ARBA" id="ARBA00009350"/>
    </source>
</evidence>
<dbReference type="PANTHER" id="PTHR37478">
    <property type="match status" value="1"/>
</dbReference>
<proteinExistence type="inferred from homology"/>
<dbReference type="Proteomes" id="UP000198806">
    <property type="component" value="Unassembled WGS sequence"/>
</dbReference>
<dbReference type="GO" id="GO:0003677">
    <property type="term" value="F:DNA binding"/>
    <property type="evidence" value="ECO:0007669"/>
    <property type="project" value="UniProtKB-KW"/>
</dbReference>
<dbReference type="InterPro" id="IPR036388">
    <property type="entry name" value="WH-like_DNA-bd_sf"/>
</dbReference>
<dbReference type="PANTHER" id="PTHR37478:SF2">
    <property type="entry name" value="UPF0251 PROTEIN TK0562"/>
    <property type="match status" value="1"/>
</dbReference>
<dbReference type="InterPro" id="IPR002852">
    <property type="entry name" value="UPF0251"/>
</dbReference>
<dbReference type="Gene3D" id="1.10.10.10">
    <property type="entry name" value="Winged helix-like DNA-binding domain superfamily/Winged helix DNA-binding domain"/>
    <property type="match status" value="1"/>
</dbReference>
<name>A0A1I5JA59_9FIRM</name>
<dbReference type="OrthoDB" id="280278at2"/>
<comment type="similarity">
    <text evidence="1 2">Belongs to the UPF0251 family.</text>
</comment>
<dbReference type="RefSeq" id="WP_091689400.1">
    <property type="nucleotide sequence ID" value="NZ_BAABFM010000018.1"/>
</dbReference>
<dbReference type="EMBL" id="FOWD01000073">
    <property type="protein sequence ID" value="SFO69251.1"/>
    <property type="molecule type" value="Genomic_DNA"/>
</dbReference>
<dbReference type="AlphaFoldDB" id="A0A1I5JA59"/>
<evidence type="ECO:0000256" key="2">
    <source>
        <dbReference type="HAMAP-Rule" id="MF_00674"/>
    </source>
</evidence>
<sequence>MPRNVKPRMVCSEFKHKVFTSEENQKEYITISVDELEAIRLCDLEGIEQEEAAKRMEISRGTFQRILYSARKKAAKALCEGKGVRIEGGNYIISRGHCRCKPRCKNCSKI</sequence>
<dbReference type="SUPFAM" id="SSF88659">
    <property type="entry name" value="Sigma3 and sigma4 domains of RNA polymerase sigma factors"/>
    <property type="match status" value="1"/>
</dbReference>
<dbReference type="InterPro" id="IPR013324">
    <property type="entry name" value="RNA_pol_sigma_r3/r4-like"/>
</dbReference>
<gene>
    <name evidence="3" type="ORF">SAMN04489757_1733</name>
</gene>
<protein>
    <recommendedName>
        <fullName evidence="2">UPF0251 protein SAMN04489757_1733</fullName>
    </recommendedName>
</protein>
<evidence type="ECO:0000313" key="3">
    <source>
        <dbReference type="EMBL" id="SFO69251.1"/>
    </source>
</evidence>
<dbReference type="Pfam" id="PF02001">
    <property type="entry name" value="DUF134"/>
    <property type="match status" value="1"/>
</dbReference>
<reference evidence="3 4" key="1">
    <citation type="submission" date="2016-10" db="EMBL/GenBank/DDBJ databases">
        <authorList>
            <person name="de Groot N.N."/>
        </authorList>
    </citation>
    <scope>NUCLEOTIDE SEQUENCE [LARGE SCALE GENOMIC DNA]</scope>
    <source>
        <strain evidence="3 4">DSM 1283</strain>
    </source>
</reference>
<dbReference type="HAMAP" id="MF_00674">
    <property type="entry name" value="UPF0251"/>
    <property type="match status" value="1"/>
</dbReference>